<gene>
    <name evidence="2" type="ORF">C8F04DRAFT_1252773</name>
</gene>
<keyword evidence="3" id="KW-1185">Reference proteome</keyword>
<name>A0AAD6T975_9AGAR</name>
<organism evidence="2 3">
    <name type="scientific">Mycena alexandri</name>
    <dbReference type="NCBI Taxonomy" id="1745969"/>
    <lineage>
        <taxon>Eukaryota</taxon>
        <taxon>Fungi</taxon>
        <taxon>Dikarya</taxon>
        <taxon>Basidiomycota</taxon>
        <taxon>Agaricomycotina</taxon>
        <taxon>Agaricomycetes</taxon>
        <taxon>Agaricomycetidae</taxon>
        <taxon>Agaricales</taxon>
        <taxon>Marasmiineae</taxon>
        <taxon>Mycenaceae</taxon>
        <taxon>Mycena</taxon>
    </lineage>
</organism>
<evidence type="ECO:0000256" key="1">
    <source>
        <dbReference type="SAM" id="MobiDB-lite"/>
    </source>
</evidence>
<dbReference type="AlphaFoldDB" id="A0AAD6T975"/>
<dbReference type="EMBL" id="JARJCM010000015">
    <property type="protein sequence ID" value="KAJ7041834.1"/>
    <property type="molecule type" value="Genomic_DNA"/>
</dbReference>
<dbReference type="Proteomes" id="UP001218188">
    <property type="component" value="Unassembled WGS sequence"/>
</dbReference>
<sequence length="212" mass="24732">MRPPTIPTLDSTNNPPTTTTPHIPETIHTPQSFLEMGIRIQHQQRVLNHKFDTNFDPEPHLYVKLHNEQDLLQERIDKFRALQRFYMPFLHLVLSKKELPRFDSDQYYPARTINLYLPSEISDSQKRHDACVAGLPELEAELRDAEVREAQYQIELATIKESLSLQKLKALGARDSKVREREQAELRRARVRKVLWTAHAEHAEVAAELLRS</sequence>
<feature type="compositionally biased region" description="Low complexity" evidence="1">
    <location>
        <begin position="12"/>
        <end position="24"/>
    </location>
</feature>
<proteinExistence type="predicted"/>
<accession>A0AAD6T975</accession>
<reference evidence="2" key="1">
    <citation type="submission" date="2023-03" db="EMBL/GenBank/DDBJ databases">
        <title>Massive genome expansion in bonnet fungi (Mycena s.s.) driven by repeated elements and novel gene families across ecological guilds.</title>
        <authorList>
            <consortium name="Lawrence Berkeley National Laboratory"/>
            <person name="Harder C.B."/>
            <person name="Miyauchi S."/>
            <person name="Viragh M."/>
            <person name="Kuo A."/>
            <person name="Thoen E."/>
            <person name="Andreopoulos B."/>
            <person name="Lu D."/>
            <person name="Skrede I."/>
            <person name="Drula E."/>
            <person name="Henrissat B."/>
            <person name="Morin E."/>
            <person name="Kohler A."/>
            <person name="Barry K."/>
            <person name="LaButti K."/>
            <person name="Morin E."/>
            <person name="Salamov A."/>
            <person name="Lipzen A."/>
            <person name="Mereny Z."/>
            <person name="Hegedus B."/>
            <person name="Baldrian P."/>
            <person name="Stursova M."/>
            <person name="Weitz H."/>
            <person name="Taylor A."/>
            <person name="Grigoriev I.V."/>
            <person name="Nagy L.G."/>
            <person name="Martin F."/>
            <person name="Kauserud H."/>
        </authorList>
    </citation>
    <scope>NUCLEOTIDE SEQUENCE</scope>
    <source>
        <strain evidence="2">CBHHK200</strain>
    </source>
</reference>
<evidence type="ECO:0000313" key="2">
    <source>
        <dbReference type="EMBL" id="KAJ7041834.1"/>
    </source>
</evidence>
<feature type="region of interest" description="Disordered" evidence="1">
    <location>
        <begin position="1"/>
        <end position="24"/>
    </location>
</feature>
<protein>
    <submittedName>
        <fullName evidence="2">Uncharacterized protein</fullName>
    </submittedName>
</protein>
<comment type="caution">
    <text evidence="2">The sequence shown here is derived from an EMBL/GenBank/DDBJ whole genome shotgun (WGS) entry which is preliminary data.</text>
</comment>
<evidence type="ECO:0000313" key="3">
    <source>
        <dbReference type="Proteomes" id="UP001218188"/>
    </source>
</evidence>